<dbReference type="CDD" id="cd12797">
    <property type="entry name" value="M23_peptidase"/>
    <property type="match status" value="1"/>
</dbReference>
<dbReference type="Pfam" id="PF01551">
    <property type="entry name" value="Peptidase_M23"/>
    <property type="match status" value="1"/>
</dbReference>
<dbReference type="Gene3D" id="2.70.70.10">
    <property type="entry name" value="Glucose Permease (Domain IIA)"/>
    <property type="match status" value="1"/>
</dbReference>
<dbReference type="EMBL" id="PZZP01000004">
    <property type="protein sequence ID" value="PTM53272.1"/>
    <property type="molecule type" value="Genomic_DNA"/>
</dbReference>
<comment type="caution">
    <text evidence="3">The sequence shown here is derived from an EMBL/GenBank/DDBJ whole genome shotgun (WGS) entry which is preliminary data.</text>
</comment>
<dbReference type="Proteomes" id="UP000241639">
    <property type="component" value="Unassembled WGS sequence"/>
</dbReference>
<dbReference type="SUPFAM" id="SSF51261">
    <property type="entry name" value="Duplicated hybrid motif"/>
    <property type="match status" value="1"/>
</dbReference>
<dbReference type="RefSeq" id="WP_107728561.1">
    <property type="nucleotide sequence ID" value="NZ_PZZP01000004.1"/>
</dbReference>
<evidence type="ECO:0000256" key="1">
    <source>
        <dbReference type="ARBA" id="ARBA00022729"/>
    </source>
</evidence>
<gene>
    <name evidence="3" type="ORF">C8J48_3596</name>
</gene>
<evidence type="ECO:0000313" key="3">
    <source>
        <dbReference type="EMBL" id="PTM53272.1"/>
    </source>
</evidence>
<feature type="domain" description="M23ase beta-sheet core" evidence="2">
    <location>
        <begin position="161"/>
        <end position="263"/>
    </location>
</feature>
<organism evidence="3 4">
    <name type="scientific">Desmospora activa DSM 45169</name>
    <dbReference type="NCBI Taxonomy" id="1121389"/>
    <lineage>
        <taxon>Bacteria</taxon>
        <taxon>Bacillati</taxon>
        <taxon>Bacillota</taxon>
        <taxon>Bacilli</taxon>
        <taxon>Bacillales</taxon>
        <taxon>Thermoactinomycetaceae</taxon>
        <taxon>Desmospora</taxon>
    </lineage>
</organism>
<proteinExistence type="predicted"/>
<sequence length="289" mass="32511">MLRRIFQLLLLLGLIGAIGVAVYWVYDMNQGTEVPEMMVPGELATVYAEVESEMKVPWPYLAAQHEILNEYKGVDRQQILALAEEMRDAVGKEELSDDDAEQAVRALLSESEAGEVIALAQSYRWAASPLTEDYRFPFDAEQNVDYGDTWGDSRTYGGDRVHEGTDMFAAKGTPIRSVSDGEVVSKGWNELGGWRLRIQDEAHPQISYYYAHLERYAEGIEDGVKVKKGQIIGYVGDSGYGPEGTTGQFAPHLHFTVYVRESRWSPMREAINPYAFLQVWEVGLGEEQK</sequence>
<keyword evidence="4" id="KW-1185">Reference proteome</keyword>
<dbReference type="InterPro" id="IPR050570">
    <property type="entry name" value="Cell_wall_metabolism_enzyme"/>
</dbReference>
<dbReference type="InterPro" id="IPR016047">
    <property type="entry name" value="M23ase_b-sheet_dom"/>
</dbReference>
<reference evidence="3 4" key="1">
    <citation type="submission" date="2018-04" db="EMBL/GenBank/DDBJ databases">
        <title>Genomic Encyclopedia of Archaeal and Bacterial Type Strains, Phase II (KMG-II): from individual species to whole genera.</title>
        <authorList>
            <person name="Goeker M."/>
        </authorList>
    </citation>
    <scope>NUCLEOTIDE SEQUENCE [LARGE SCALE GENOMIC DNA]</scope>
    <source>
        <strain evidence="3 4">DSM 45169</strain>
    </source>
</reference>
<dbReference type="OrthoDB" id="9810477at2"/>
<dbReference type="PANTHER" id="PTHR21666:SF289">
    <property type="entry name" value="L-ALA--D-GLU ENDOPEPTIDASE"/>
    <property type="match status" value="1"/>
</dbReference>
<accession>A0A2T4Z0M3</accession>
<protein>
    <submittedName>
        <fullName evidence="3">Peptidase M23-like protein</fullName>
    </submittedName>
</protein>
<keyword evidence="1" id="KW-0732">Signal</keyword>
<dbReference type="GO" id="GO:0004222">
    <property type="term" value="F:metalloendopeptidase activity"/>
    <property type="evidence" value="ECO:0007669"/>
    <property type="project" value="TreeGrafter"/>
</dbReference>
<dbReference type="InterPro" id="IPR011055">
    <property type="entry name" value="Dup_hybrid_motif"/>
</dbReference>
<evidence type="ECO:0000259" key="2">
    <source>
        <dbReference type="Pfam" id="PF01551"/>
    </source>
</evidence>
<dbReference type="AlphaFoldDB" id="A0A2T4Z0M3"/>
<evidence type="ECO:0000313" key="4">
    <source>
        <dbReference type="Proteomes" id="UP000241639"/>
    </source>
</evidence>
<name>A0A2T4Z0M3_9BACL</name>
<dbReference type="PANTHER" id="PTHR21666">
    <property type="entry name" value="PEPTIDASE-RELATED"/>
    <property type="match status" value="1"/>
</dbReference>